<proteinExistence type="predicted"/>
<evidence type="ECO:0000256" key="1">
    <source>
        <dbReference type="SAM" id="MobiDB-lite"/>
    </source>
</evidence>
<keyword evidence="3" id="KW-1185">Reference proteome</keyword>
<reference evidence="2 3" key="1">
    <citation type="submission" date="2015-09" db="EMBL/GenBank/DDBJ databases">
        <title>Atta colombica WGS genome.</title>
        <authorList>
            <person name="Nygaard S."/>
            <person name="Hu H."/>
            <person name="Boomsma J."/>
            <person name="Zhang G."/>
        </authorList>
    </citation>
    <scope>NUCLEOTIDE SEQUENCE [LARGE SCALE GENOMIC DNA]</scope>
    <source>
        <strain evidence="2">Treedump-2</strain>
        <tissue evidence="2">Whole body</tissue>
    </source>
</reference>
<organism evidence="2 3">
    <name type="scientific">Atta colombica</name>
    <dbReference type="NCBI Taxonomy" id="520822"/>
    <lineage>
        <taxon>Eukaryota</taxon>
        <taxon>Metazoa</taxon>
        <taxon>Ecdysozoa</taxon>
        <taxon>Arthropoda</taxon>
        <taxon>Hexapoda</taxon>
        <taxon>Insecta</taxon>
        <taxon>Pterygota</taxon>
        <taxon>Neoptera</taxon>
        <taxon>Endopterygota</taxon>
        <taxon>Hymenoptera</taxon>
        <taxon>Apocrita</taxon>
        <taxon>Aculeata</taxon>
        <taxon>Formicoidea</taxon>
        <taxon>Formicidae</taxon>
        <taxon>Myrmicinae</taxon>
        <taxon>Atta</taxon>
    </lineage>
</organism>
<protein>
    <submittedName>
        <fullName evidence="2">Uncharacterized protein</fullName>
    </submittedName>
</protein>
<feature type="region of interest" description="Disordered" evidence="1">
    <location>
        <begin position="55"/>
        <end position="93"/>
    </location>
</feature>
<feature type="compositionally biased region" description="Basic and acidic residues" evidence="1">
    <location>
        <begin position="64"/>
        <end position="87"/>
    </location>
</feature>
<accession>A0A195BGV6</accession>
<dbReference type="EMBL" id="KQ976490">
    <property type="protein sequence ID" value="KYM83404.1"/>
    <property type="molecule type" value="Genomic_DNA"/>
</dbReference>
<sequence length="93" mass="10877">MTLLCSVCIGTKEAARWWGTVQRHERLARPLCVRVQWRKSMHYLTQWDTDTPFAVPPCGANSRTKRDTEKLADEQRRETDKLRHEITSPRGVL</sequence>
<evidence type="ECO:0000313" key="3">
    <source>
        <dbReference type="Proteomes" id="UP000078540"/>
    </source>
</evidence>
<dbReference type="AlphaFoldDB" id="A0A195BGV6"/>
<gene>
    <name evidence="2" type="ORF">ALC53_06136</name>
</gene>
<name>A0A195BGV6_9HYME</name>
<dbReference type="Proteomes" id="UP000078540">
    <property type="component" value="Unassembled WGS sequence"/>
</dbReference>
<evidence type="ECO:0000313" key="2">
    <source>
        <dbReference type="EMBL" id="KYM83404.1"/>
    </source>
</evidence>